<proteinExistence type="predicted"/>
<gene>
    <name evidence="1" type="ORF">BGT96224V2_LOCUS3810</name>
</gene>
<dbReference type="AlphaFoldDB" id="A0A381L9K8"/>
<reference evidence="1" key="1">
    <citation type="submission" date="2018-07" db="EMBL/GenBank/DDBJ databases">
        <authorList>
            <person name="Quirk P.G."/>
            <person name="Krulwich T.A."/>
        </authorList>
    </citation>
    <scope>NUCLEOTIDE SEQUENCE</scope>
    <source>
        <strain evidence="1">96224</strain>
    </source>
</reference>
<accession>A0A381L9K8</accession>
<dbReference type="EMBL" id="UIGY01000086">
    <property type="protein sequence ID" value="SUZ10614.1"/>
    <property type="molecule type" value="Genomic_DNA"/>
</dbReference>
<name>A0A381L9K8_BLUGR</name>
<organism evidence="1">
    <name type="scientific">Blumeria graminis f. sp. tritici 96224</name>
    <dbReference type="NCBI Taxonomy" id="1268274"/>
    <lineage>
        <taxon>Eukaryota</taxon>
        <taxon>Fungi</taxon>
        <taxon>Dikarya</taxon>
        <taxon>Ascomycota</taxon>
        <taxon>Pezizomycotina</taxon>
        <taxon>Leotiomycetes</taxon>
        <taxon>Erysiphales</taxon>
        <taxon>Erysiphaceae</taxon>
        <taxon>Blumeria</taxon>
    </lineage>
</organism>
<evidence type="ECO:0000313" key="1">
    <source>
        <dbReference type="EMBL" id="SUZ10614.1"/>
    </source>
</evidence>
<protein>
    <submittedName>
        <fullName evidence="1">Bgt-20987</fullName>
    </submittedName>
</protein>
<sequence>MPGHWLPHCHWSRSTSSHLRLAPCAEPKSTEPQHSIMSYVMPTKVQTLSSHPTSAYKIELSFVLQLRHELASADGKTEYACSMSSTKLGVKYSSSAKSGQI</sequence>